<dbReference type="Proteomes" id="UP000593564">
    <property type="component" value="Unassembled WGS sequence"/>
</dbReference>
<name>A0A7J7G120_CAMSI</name>
<gene>
    <name evidence="1" type="ORF">HYC85_030062</name>
</gene>
<dbReference type="EMBL" id="JACBKZ010000014">
    <property type="protein sequence ID" value="KAF5933891.1"/>
    <property type="molecule type" value="Genomic_DNA"/>
</dbReference>
<comment type="caution">
    <text evidence="1">The sequence shown here is derived from an EMBL/GenBank/DDBJ whole genome shotgun (WGS) entry which is preliminary data.</text>
</comment>
<accession>A0A7J7G120</accession>
<evidence type="ECO:0000313" key="1">
    <source>
        <dbReference type="EMBL" id="KAF5933891.1"/>
    </source>
</evidence>
<proteinExistence type="predicted"/>
<evidence type="ECO:0000313" key="2">
    <source>
        <dbReference type="Proteomes" id="UP000593564"/>
    </source>
</evidence>
<reference evidence="2" key="1">
    <citation type="journal article" date="2020" name="Nat. Commun.">
        <title>Genome assembly of wild tea tree DASZ reveals pedigree and selection history of tea varieties.</title>
        <authorList>
            <person name="Zhang W."/>
            <person name="Zhang Y."/>
            <person name="Qiu H."/>
            <person name="Guo Y."/>
            <person name="Wan H."/>
            <person name="Zhang X."/>
            <person name="Scossa F."/>
            <person name="Alseekh S."/>
            <person name="Zhang Q."/>
            <person name="Wang P."/>
            <person name="Xu L."/>
            <person name="Schmidt M.H."/>
            <person name="Jia X."/>
            <person name="Li D."/>
            <person name="Zhu A."/>
            <person name="Guo F."/>
            <person name="Chen W."/>
            <person name="Ni D."/>
            <person name="Usadel B."/>
            <person name="Fernie A.R."/>
            <person name="Wen W."/>
        </authorList>
    </citation>
    <scope>NUCLEOTIDE SEQUENCE [LARGE SCALE GENOMIC DNA]</scope>
    <source>
        <strain evidence="2">cv. G240</strain>
    </source>
</reference>
<sequence length="181" mass="20599">MSNLSKLKFSALDISGENYLSWILDVEIHFEGKLITRPSPSKSVGTVANESKACQKRGRPIEEEIGDVLRGLGEDRGCTSKPDRYRKYATSKDIAGRLVAGIDVDWILEFLGVLLEKHLINAVSNRNSSNVSGLSLSGNEIRCQDEEEELGVVDLRGRKYRYRVRFRQYRRELVRPLWLSQ</sequence>
<reference evidence="1 2" key="2">
    <citation type="submission" date="2020-07" db="EMBL/GenBank/DDBJ databases">
        <title>Genome assembly of wild tea tree DASZ reveals pedigree and selection history of tea varieties.</title>
        <authorList>
            <person name="Zhang W."/>
        </authorList>
    </citation>
    <scope>NUCLEOTIDE SEQUENCE [LARGE SCALE GENOMIC DNA]</scope>
    <source>
        <strain evidence="2">cv. G240</strain>
        <tissue evidence="1">Leaf</tissue>
    </source>
</reference>
<keyword evidence="2" id="KW-1185">Reference proteome</keyword>
<organism evidence="1 2">
    <name type="scientific">Camellia sinensis</name>
    <name type="common">Tea plant</name>
    <name type="synonym">Thea sinensis</name>
    <dbReference type="NCBI Taxonomy" id="4442"/>
    <lineage>
        <taxon>Eukaryota</taxon>
        <taxon>Viridiplantae</taxon>
        <taxon>Streptophyta</taxon>
        <taxon>Embryophyta</taxon>
        <taxon>Tracheophyta</taxon>
        <taxon>Spermatophyta</taxon>
        <taxon>Magnoliopsida</taxon>
        <taxon>eudicotyledons</taxon>
        <taxon>Gunneridae</taxon>
        <taxon>Pentapetalae</taxon>
        <taxon>asterids</taxon>
        <taxon>Ericales</taxon>
        <taxon>Theaceae</taxon>
        <taxon>Camellia</taxon>
    </lineage>
</organism>
<dbReference type="AlphaFoldDB" id="A0A7J7G120"/>
<protein>
    <submittedName>
        <fullName evidence="1">Uncharacterized protein</fullName>
    </submittedName>
</protein>